<gene>
    <name evidence="2" type="ORF">A2570_03720</name>
</gene>
<accession>A0A1G1XL08</accession>
<dbReference type="EMBL" id="MHHY01000009">
    <property type="protein sequence ID" value="OGY40356.1"/>
    <property type="molecule type" value="Genomic_DNA"/>
</dbReference>
<dbReference type="Gene3D" id="3.40.630.30">
    <property type="match status" value="1"/>
</dbReference>
<name>A0A1G1XL08_9BACT</name>
<dbReference type="InterPro" id="IPR000182">
    <property type="entry name" value="GNAT_dom"/>
</dbReference>
<dbReference type="PROSITE" id="PS51186">
    <property type="entry name" value="GNAT"/>
    <property type="match status" value="1"/>
</dbReference>
<sequence length="160" mass="18876">MNKLSLRKIKLSDKEYFAKWWRDPALLKLTSGILDPISDQEVDEYFDAIYKTTNSLEFMIDLGTKTIGHISLVKRKDNWHETQIVIGDKKFWGKGYGTKAILLLIQKVKRLKIQKIFLEVRPTNARAIKAYENSGFIRKRIKKYPKNKYLPETLRMERVV</sequence>
<dbReference type="Pfam" id="PF13302">
    <property type="entry name" value="Acetyltransf_3"/>
    <property type="match status" value="1"/>
</dbReference>
<evidence type="ECO:0000313" key="3">
    <source>
        <dbReference type="Proteomes" id="UP000178570"/>
    </source>
</evidence>
<evidence type="ECO:0000313" key="2">
    <source>
        <dbReference type="EMBL" id="OGY40356.1"/>
    </source>
</evidence>
<dbReference type="PANTHER" id="PTHR43415:SF3">
    <property type="entry name" value="GNAT-FAMILY ACETYLTRANSFERASE"/>
    <property type="match status" value="1"/>
</dbReference>
<evidence type="ECO:0000259" key="1">
    <source>
        <dbReference type="PROSITE" id="PS51186"/>
    </source>
</evidence>
<dbReference type="SUPFAM" id="SSF55729">
    <property type="entry name" value="Acyl-CoA N-acyltransferases (Nat)"/>
    <property type="match status" value="1"/>
</dbReference>
<proteinExistence type="predicted"/>
<comment type="caution">
    <text evidence="2">The sequence shown here is derived from an EMBL/GenBank/DDBJ whole genome shotgun (WGS) entry which is preliminary data.</text>
</comment>
<dbReference type="InterPro" id="IPR016181">
    <property type="entry name" value="Acyl_CoA_acyltransferase"/>
</dbReference>
<feature type="domain" description="N-acetyltransferase" evidence="1">
    <location>
        <begin position="4"/>
        <end position="157"/>
    </location>
</feature>
<protein>
    <recommendedName>
        <fullName evidence="1">N-acetyltransferase domain-containing protein</fullName>
    </recommendedName>
</protein>
<dbReference type="CDD" id="cd04301">
    <property type="entry name" value="NAT_SF"/>
    <property type="match status" value="1"/>
</dbReference>
<organism evidence="2 3">
    <name type="scientific">Candidatus Brennerbacteria bacterium RIFOXYD1_FULL_41_16</name>
    <dbReference type="NCBI Taxonomy" id="1797529"/>
    <lineage>
        <taxon>Bacteria</taxon>
        <taxon>Candidatus Brenneribacteriota</taxon>
    </lineage>
</organism>
<dbReference type="Proteomes" id="UP000178570">
    <property type="component" value="Unassembled WGS sequence"/>
</dbReference>
<dbReference type="PANTHER" id="PTHR43415">
    <property type="entry name" value="SPERMIDINE N(1)-ACETYLTRANSFERASE"/>
    <property type="match status" value="1"/>
</dbReference>
<dbReference type="STRING" id="1797529.A2570_03720"/>
<dbReference type="AlphaFoldDB" id="A0A1G1XL08"/>
<reference evidence="2 3" key="1">
    <citation type="journal article" date="2016" name="Nat. Commun.">
        <title>Thousands of microbial genomes shed light on interconnected biogeochemical processes in an aquifer system.</title>
        <authorList>
            <person name="Anantharaman K."/>
            <person name="Brown C.T."/>
            <person name="Hug L.A."/>
            <person name="Sharon I."/>
            <person name="Castelle C.J."/>
            <person name="Probst A.J."/>
            <person name="Thomas B.C."/>
            <person name="Singh A."/>
            <person name="Wilkins M.J."/>
            <person name="Karaoz U."/>
            <person name="Brodie E.L."/>
            <person name="Williams K.H."/>
            <person name="Hubbard S.S."/>
            <person name="Banfield J.F."/>
        </authorList>
    </citation>
    <scope>NUCLEOTIDE SEQUENCE [LARGE SCALE GENOMIC DNA]</scope>
</reference>
<dbReference type="GO" id="GO:0016747">
    <property type="term" value="F:acyltransferase activity, transferring groups other than amino-acyl groups"/>
    <property type="evidence" value="ECO:0007669"/>
    <property type="project" value="InterPro"/>
</dbReference>